<dbReference type="AlphaFoldDB" id="A0A314Z8H4"/>
<keyword evidence="5" id="KW-0539">Nucleus</keyword>
<evidence type="ECO:0000313" key="8">
    <source>
        <dbReference type="Proteomes" id="UP000250321"/>
    </source>
</evidence>
<keyword evidence="8" id="KW-1185">Reference proteome</keyword>
<dbReference type="GO" id="GO:0005634">
    <property type="term" value="C:nucleus"/>
    <property type="evidence" value="ECO:0007669"/>
    <property type="project" value="UniProtKB-SubCell"/>
</dbReference>
<name>A0A314Z8H4_PRUYE</name>
<dbReference type="GO" id="GO:0003677">
    <property type="term" value="F:DNA binding"/>
    <property type="evidence" value="ECO:0007669"/>
    <property type="project" value="UniProtKB-KW"/>
</dbReference>
<proteinExistence type="predicted"/>
<keyword evidence="3" id="KW-0238">DNA-binding</keyword>
<organism evidence="7 8">
    <name type="scientific">Prunus yedoensis var. nudiflora</name>
    <dbReference type="NCBI Taxonomy" id="2094558"/>
    <lineage>
        <taxon>Eukaryota</taxon>
        <taxon>Viridiplantae</taxon>
        <taxon>Streptophyta</taxon>
        <taxon>Embryophyta</taxon>
        <taxon>Tracheophyta</taxon>
        <taxon>Spermatophyta</taxon>
        <taxon>Magnoliopsida</taxon>
        <taxon>eudicotyledons</taxon>
        <taxon>Gunneridae</taxon>
        <taxon>Pentapetalae</taxon>
        <taxon>rosids</taxon>
        <taxon>fabids</taxon>
        <taxon>Rosales</taxon>
        <taxon>Rosaceae</taxon>
        <taxon>Amygdaloideae</taxon>
        <taxon>Amygdaleae</taxon>
        <taxon>Prunus</taxon>
    </lineage>
</organism>
<evidence type="ECO:0000256" key="3">
    <source>
        <dbReference type="ARBA" id="ARBA00023125"/>
    </source>
</evidence>
<comment type="subcellular location">
    <subcellularLocation>
        <location evidence="1">Nucleus</location>
    </subcellularLocation>
</comment>
<dbReference type="InterPro" id="IPR015300">
    <property type="entry name" value="DNA-bd_pseudobarrel_sf"/>
</dbReference>
<keyword evidence="2" id="KW-0805">Transcription regulation</keyword>
<sequence>MNKEDVENNIMPLMRNGENLNEGIDVTTYDMAGNEYPMVFKTWATKIHVLTGGWKTFCNDLGLGCEPGFCDLVGFRHIDNGGLSSQSIQEGCQCSKPSRKKDR</sequence>
<dbReference type="OrthoDB" id="1542650at2759"/>
<evidence type="ECO:0000256" key="4">
    <source>
        <dbReference type="ARBA" id="ARBA00023163"/>
    </source>
</evidence>
<evidence type="ECO:0008006" key="9">
    <source>
        <dbReference type="Google" id="ProtNLM"/>
    </source>
</evidence>
<dbReference type="Proteomes" id="UP000250321">
    <property type="component" value="Unassembled WGS sequence"/>
</dbReference>
<dbReference type="STRING" id="2094558.A0A314Z8H4"/>
<dbReference type="CDD" id="cd10017">
    <property type="entry name" value="B3_DNA"/>
    <property type="match status" value="1"/>
</dbReference>
<comment type="caution">
    <text evidence="7">The sequence shown here is derived from an EMBL/GenBank/DDBJ whole genome shotgun (WGS) entry which is preliminary data.</text>
</comment>
<dbReference type="Gene3D" id="2.40.330.10">
    <property type="entry name" value="DNA-binding pseudobarrel domain"/>
    <property type="match status" value="1"/>
</dbReference>
<evidence type="ECO:0000256" key="1">
    <source>
        <dbReference type="ARBA" id="ARBA00004123"/>
    </source>
</evidence>
<dbReference type="EMBL" id="PJQY01000317">
    <property type="protein sequence ID" value="PQQ13061.1"/>
    <property type="molecule type" value="Genomic_DNA"/>
</dbReference>
<accession>A0A314Z8H4</accession>
<gene>
    <name evidence="7" type="ORF">Pyn_11011</name>
</gene>
<evidence type="ECO:0000256" key="2">
    <source>
        <dbReference type="ARBA" id="ARBA00023015"/>
    </source>
</evidence>
<keyword evidence="4" id="KW-0804">Transcription</keyword>
<feature type="compositionally biased region" description="Polar residues" evidence="6">
    <location>
        <begin position="82"/>
        <end position="96"/>
    </location>
</feature>
<dbReference type="InterPro" id="IPR003340">
    <property type="entry name" value="B3_DNA-bd"/>
</dbReference>
<evidence type="ECO:0000256" key="5">
    <source>
        <dbReference type="ARBA" id="ARBA00023242"/>
    </source>
</evidence>
<feature type="region of interest" description="Disordered" evidence="6">
    <location>
        <begin position="82"/>
        <end position="103"/>
    </location>
</feature>
<dbReference type="SUPFAM" id="SSF101936">
    <property type="entry name" value="DNA-binding pseudobarrel domain"/>
    <property type="match status" value="1"/>
</dbReference>
<protein>
    <recommendedName>
        <fullName evidence="9">TF-B3 domain-containing protein</fullName>
    </recommendedName>
</protein>
<evidence type="ECO:0000256" key="6">
    <source>
        <dbReference type="SAM" id="MobiDB-lite"/>
    </source>
</evidence>
<reference evidence="7 8" key="1">
    <citation type="submission" date="2018-02" db="EMBL/GenBank/DDBJ databases">
        <title>Draft genome of wild Prunus yedoensis var. nudiflora.</title>
        <authorList>
            <person name="Baek S."/>
            <person name="Kim J.-H."/>
            <person name="Choi K."/>
            <person name="Kim G.-B."/>
            <person name="Cho A."/>
            <person name="Jang H."/>
            <person name="Shin C.-H."/>
            <person name="Yu H.-J."/>
            <person name="Mun J.-H."/>
        </authorList>
    </citation>
    <scope>NUCLEOTIDE SEQUENCE [LARGE SCALE GENOMIC DNA]</scope>
    <source>
        <strain evidence="8">cv. Jeju island</strain>
        <tissue evidence="7">Leaf</tissue>
    </source>
</reference>
<evidence type="ECO:0000313" key="7">
    <source>
        <dbReference type="EMBL" id="PQQ13061.1"/>
    </source>
</evidence>